<dbReference type="EMBL" id="FOFG01000007">
    <property type="protein sequence ID" value="SEQ74360.1"/>
    <property type="molecule type" value="Genomic_DNA"/>
</dbReference>
<evidence type="ECO:0000313" key="3">
    <source>
        <dbReference type="Proteomes" id="UP000199647"/>
    </source>
</evidence>
<feature type="domain" description="Cyclic nucleotide-binding" evidence="1">
    <location>
        <begin position="11"/>
        <end position="122"/>
    </location>
</feature>
<keyword evidence="3" id="KW-1185">Reference proteome</keyword>
<organism evidence="2 3">
    <name type="scientific">Faunimonas pinastri</name>
    <dbReference type="NCBI Taxonomy" id="1855383"/>
    <lineage>
        <taxon>Bacteria</taxon>
        <taxon>Pseudomonadati</taxon>
        <taxon>Pseudomonadota</taxon>
        <taxon>Alphaproteobacteria</taxon>
        <taxon>Hyphomicrobiales</taxon>
        <taxon>Afifellaceae</taxon>
        <taxon>Faunimonas</taxon>
    </lineage>
</organism>
<accession>A0A1H9IIC7</accession>
<dbReference type="PROSITE" id="PS50042">
    <property type="entry name" value="CNMP_BINDING_3"/>
    <property type="match status" value="1"/>
</dbReference>
<dbReference type="Pfam" id="PF00027">
    <property type="entry name" value="cNMP_binding"/>
    <property type="match status" value="1"/>
</dbReference>
<dbReference type="STRING" id="1855383.SAMN05216548_107116"/>
<dbReference type="InterPro" id="IPR000595">
    <property type="entry name" value="cNMP-bd_dom"/>
</dbReference>
<dbReference type="CDD" id="cd00038">
    <property type="entry name" value="CAP_ED"/>
    <property type="match status" value="1"/>
</dbReference>
<evidence type="ECO:0000313" key="2">
    <source>
        <dbReference type="EMBL" id="SEQ74360.1"/>
    </source>
</evidence>
<gene>
    <name evidence="2" type="ORF">SAMN05216548_107116</name>
</gene>
<dbReference type="SUPFAM" id="SSF51206">
    <property type="entry name" value="cAMP-binding domain-like"/>
    <property type="match status" value="1"/>
</dbReference>
<dbReference type="Proteomes" id="UP000199647">
    <property type="component" value="Unassembled WGS sequence"/>
</dbReference>
<dbReference type="InterPro" id="IPR014710">
    <property type="entry name" value="RmlC-like_jellyroll"/>
</dbReference>
<dbReference type="InterPro" id="IPR018490">
    <property type="entry name" value="cNMP-bd_dom_sf"/>
</dbReference>
<reference evidence="2 3" key="1">
    <citation type="submission" date="2016-10" db="EMBL/GenBank/DDBJ databases">
        <authorList>
            <person name="de Groot N.N."/>
        </authorList>
    </citation>
    <scope>NUCLEOTIDE SEQUENCE [LARGE SCALE GENOMIC DNA]</scope>
    <source>
        <strain evidence="2 3">A52C2</strain>
    </source>
</reference>
<name>A0A1H9IIC7_9HYPH</name>
<sequence>MVELAPEELPLLCAIPAKKRAELLANAIQHSVAAGTVLFEQGEIPNFQLVVLAGSIQLLGQSSERREVLIEAVRGPDLIIPAAVVSGAPYLMQARAPEPARLLLIHAGVFRESVASRRWRRR</sequence>
<dbReference type="RefSeq" id="WP_238858282.1">
    <property type="nucleotide sequence ID" value="NZ_FOFG01000007.1"/>
</dbReference>
<dbReference type="Gene3D" id="2.60.120.10">
    <property type="entry name" value="Jelly Rolls"/>
    <property type="match status" value="1"/>
</dbReference>
<protein>
    <submittedName>
        <fullName evidence="2">CRP/FNR family transcriptional regulator, transcriptional activator FtrB</fullName>
    </submittedName>
</protein>
<evidence type="ECO:0000259" key="1">
    <source>
        <dbReference type="PROSITE" id="PS50042"/>
    </source>
</evidence>
<proteinExistence type="predicted"/>
<dbReference type="AlphaFoldDB" id="A0A1H9IIC7"/>